<feature type="transmembrane region" description="Helical" evidence="1">
    <location>
        <begin position="83"/>
        <end position="101"/>
    </location>
</feature>
<dbReference type="EMBL" id="JBHTAA010000001">
    <property type="protein sequence ID" value="MFC7202926.1"/>
    <property type="molecule type" value="Genomic_DNA"/>
</dbReference>
<dbReference type="Proteomes" id="UP001596481">
    <property type="component" value="Unassembled WGS sequence"/>
</dbReference>
<protein>
    <submittedName>
        <fullName evidence="2">Uncharacterized protein</fullName>
    </submittedName>
</protein>
<evidence type="ECO:0000313" key="2">
    <source>
        <dbReference type="EMBL" id="MFC7202926.1"/>
    </source>
</evidence>
<gene>
    <name evidence="2" type="ORF">ACFQJC_05325</name>
</gene>
<keyword evidence="1" id="KW-1133">Transmembrane helix</keyword>
<keyword evidence="1" id="KW-0472">Membrane</keyword>
<name>A0ABD5ZCG2_9EURY</name>
<dbReference type="AlphaFoldDB" id="A0ABD5ZCG2"/>
<organism evidence="2 3">
    <name type="scientific">Haloferax namakaokahaiae</name>
    <dbReference type="NCBI Taxonomy" id="1748331"/>
    <lineage>
        <taxon>Archaea</taxon>
        <taxon>Methanobacteriati</taxon>
        <taxon>Methanobacteriota</taxon>
        <taxon>Stenosarchaea group</taxon>
        <taxon>Halobacteria</taxon>
        <taxon>Halobacteriales</taxon>
        <taxon>Haloferacaceae</taxon>
        <taxon>Haloferax</taxon>
    </lineage>
</organism>
<accession>A0ABD5ZCG2</accession>
<reference evidence="2 3" key="1">
    <citation type="journal article" date="2019" name="Int. J. Syst. Evol. Microbiol.">
        <title>The Global Catalogue of Microorganisms (GCM) 10K type strain sequencing project: providing services to taxonomists for standard genome sequencing and annotation.</title>
        <authorList>
            <consortium name="The Broad Institute Genomics Platform"/>
            <consortium name="The Broad Institute Genome Sequencing Center for Infectious Disease"/>
            <person name="Wu L."/>
            <person name="Ma J."/>
        </authorList>
    </citation>
    <scope>NUCLEOTIDE SEQUENCE [LARGE SCALE GENOMIC DNA]</scope>
    <source>
        <strain evidence="2 3">DSM 29988</strain>
    </source>
</reference>
<keyword evidence="3" id="KW-1185">Reference proteome</keyword>
<evidence type="ECO:0000313" key="3">
    <source>
        <dbReference type="Proteomes" id="UP001596481"/>
    </source>
</evidence>
<keyword evidence="1" id="KW-0812">Transmembrane</keyword>
<dbReference type="RefSeq" id="WP_390222212.1">
    <property type="nucleotide sequence ID" value="NZ_JBHTAA010000001.1"/>
</dbReference>
<feature type="transmembrane region" description="Helical" evidence="1">
    <location>
        <begin position="50"/>
        <end position="71"/>
    </location>
</feature>
<comment type="caution">
    <text evidence="2">The sequence shown here is derived from an EMBL/GenBank/DDBJ whole genome shotgun (WGS) entry which is preliminary data.</text>
</comment>
<evidence type="ECO:0000256" key="1">
    <source>
        <dbReference type="SAM" id="Phobius"/>
    </source>
</evidence>
<proteinExistence type="predicted"/>
<sequence>MEVPSWFVSGIIALLLGLYVTNSVRGQEHGAGQPQHPDTGIFITEDEDYWRWIVGGLVIAAIGAFVVPRLTPAINEMLRTTSELGIVFLGILGILFLKSVFKKFG</sequence>